<organism evidence="2 3">
    <name type="scientific">Puccinia graminis f. sp. tritici</name>
    <dbReference type="NCBI Taxonomy" id="56615"/>
    <lineage>
        <taxon>Eukaryota</taxon>
        <taxon>Fungi</taxon>
        <taxon>Dikarya</taxon>
        <taxon>Basidiomycota</taxon>
        <taxon>Pucciniomycotina</taxon>
        <taxon>Pucciniomycetes</taxon>
        <taxon>Pucciniales</taxon>
        <taxon>Pucciniaceae</taxon>
        <taxon>Puccinia</taxon>
    </lineage>
</organism>
<name>A0A5B0QGR6_PUCGR</name>
<feature type="compositionally biased region" description="Low complexity" evidence="1">
    <location>
        <begin position="254"/>
        <end position="272"/>
    </location>
</feature>
<proteinExistence type="predicted"/>
<accession>A0A5B0QGR6</accession>
<protein>
    <submittedName>
        <fullName evidence="2">Uncharacterized protein</fullName>
    </submittedName>
</protein>
<dbReference type="EMBL" id="VDEP01000279">
    <property type="protein sequence ID" value="KAA1112342.1"/>
    <property type="molecule type" value="Genomic_DNA"/>
</dbReference>
<evidence type="ECO:0000313" key="2">
    <source>
        <dbReference type="EMBL" id="KAA1112342.1"/>
    </source>
</evidence>
<evidence type="ECO:0000256" key="1">
    <source>
        <dbReference type="SAM" id="MobiDB-lite"/>
    </source>
</evidence>
<sequence>MAGASLGRDRQGVVLILTNEWNVCVWNFGHLGNQSPFDDFHRLLEEPPRGIHSWTPPATNQQQALRLSNPSRCSALISATPLQYSSIDDHHSCKDILTSTSWTTHLGDRISRTRTHKRKHPFSMHSHLAVLLGSLNLALAQTASPDAPVLNTPSSVVQCLPTLLTFHGGTPPYTLSAIPAGQVNGLPLADLGSQTGESYTWVTNLAAGTATTLQIRDSKGNINYSQAVTVQPSSDSSCLKSGNSPSPTTPPSGSPTSPSTAPPTVSSGTASANPPSKGGNNTASTPSAQHNNTTPATMPNGTSSAGSSTNSSKGPSPFVPPSSTTTPSTSTPVNNNANTPANNAPASAASSVSAVSQQAFFAGLAVAASVLAVFA</sequence>
<dbReference type="PANTHER" id="PTHR37487">
    <property type="entry name" value="CHROMOSOME 1, WHOLE GENOME SHOTGUN SEQUENCE"/>
    <property type="match status" value="1"/>
</dbReference>
<comment type="caution">
    <text evidence="2">The sequence shown here is derived from an EMBL/GenBank/DDBJ whole genome shotgun (WGS) entry which is preliminary data.</text>
</comment>
<evidence type="ECO:0000313" key="3">
    <source>
        <dbReference type="Proteomes" id="UP000325313"/>
    </source>
</evidence>
<reference evidence="2 3" key="1">
    <citation type="submission" date="2019-05" db="EMBL/GenBank/DDBJ databases">
        <title>Emergence of the Ug99 lineage of the wheat stem rust pathogen through somatic hybridization.</title>
        <authorList>
            <person name="Li F."/>
            <person name="Upadhyaya N.M."/>
            <person name="Sperschneider J."/>
            <person name="Matny O."/>
            <person name="Nguyen-Phuc H."/>
            <person name="Mago R."/>
            <person name="Raley C."/>
            <person name="Miller M.E."/>
            <person name="Silverstein K.A.T."/>
            <person name="Henningsen E."/>
            <person name="Hirsch C.D."/>
            <person name="Visser B."/>
            <person name="Pretorius Z.A."/>
            <person name="Steffenson B.J."/>
            <person name="Schwessinger B."/>
            <person name="Dodds P.N."/>
            <person name="Figueroa M."/>
        </authorList>
    </citation>
    <scope>NUCLEOTIDE SEQUENCE [LARGE SCALE GENOMIC DNA]</scope>
    <source>
        <strain evidence="2 3">Ug99</strain>
    </source>
</reference>
<dbReference type="PANTHER" id="PTHR37487:SF2">
    <property type="entry name" value="EXPRESSED PROTEIN"/>
    <property type="match status" value="1"/>
</dbReference>
<feature type="compositionally biased region" description="Low complexity" evidence="1">
    <location>
        <begin position="299"/>
        <end position="351"/>
    </location>
</feature>
<dbReference type="Proteomes" id="UP000325313">
    <property type="component" value="Unassembled WGS sequence"/>
</dbReference>
<dbReference type="AlphaFoldDB" id="A0A5B0QGR6"/>
<feature type="region of interest" description="Disordered" evidence="1">
    <location>
        <begin position="232"/>
        <end position="351"/>
    </location>
</feature>
<feature type="compositionally biased region" description="Polar residues" evidence="1">
    <location>
        <begin position="278"/>
        <end position="297"/>
    </location>
</feature>
<gene>
    <name evidence="2" type="ORF">PGTUg99_018721</name>
</gene>